<feature type="compositionally biased region" description="Basic residues" evidence="1">
    <location>
        <begin position="332"/>
        <end position="342"/>
    </location>
</feature>
<sequence>MSTCGEHVPPIVGSTSPASALATLTAPEMPTRQQRHPDPCRPSSASRQYQRQRKHARRRHFRQSTAIQRQLIASRHLSPAGLDVASEATVCCETTPQHAEQERIWILREKEFEAKRQRREMMERSNADRLQRVKDNWGDAFQTLQKTLQNASQAEAAARTKPSHPLPAPTSLLQPTPTTYLVANECSIDTPALPTTVPVRPHLSHEADRLLLIMQSTHLQIAPIVSMSHTIPASSSSVVVLDGGQASLCSHGSLLQATSGNNTHTSSVTESLNEAPLVASTVLKKEATREPPDPPIDARNEKRECSPPSESRSPGASRILDVASHRADTDRSHRHHRRKRSRSIGSDTHLHVCRESMRRSHGSSSRQRHRTSHTSSHHGRHSQHHDSRIDSHSRRDDHHHHHRKRHRPRSRSPTHRSSSSRHARHSEYK</sequence>
<evidence type="ECO:0000313" key="3">
    <source>
        <dbReference type="Proteomes" id="UP001648503"/>
    </source>
</evidence>
<evidence type="ECO:0000256" key="1">
    <source>
        <dbReference type="SAM" id="MobiDB-lite"/>
    </source>
</evidence>
<proteinExistence type="predicted"/>
<gene>
    <name evidence="2" type="ORF">BASA50_000403</name>
</gene>
<feature type="compositionally biased region" description="Basic and acidic residues" evidence="1">
    <location>
        <begin position="384"/>
        <end position="396"/>
    </location>
</feature>
<accession>A0ABQ8ETP8</accession>
<evidence type="ECO:0000313" key="2">
    <source>
        <dbReference type="EMBL" id="KAH6586448.1"/>
    </source>
</evidence>
<evidence type="ECO:0008006" key="4">
    <source>
        <dbReference type="Google" id="ProtNLM"/>
    </source>
</evidence>
<dbReference type="Proteomes" id="UP001648503">
    <property type="component" value="Unassembled WGS sequence"/>
</dbReference>
<feature type="region of interest" description="Disordered" evidence="1">
    <location>
        <begin position="149"/>
        <end position="170"/>
    </location>
</feature>
<comment type="caution">
    <text evidence="2">The sequence shown here is derived from an EMBL/GenBank/DDBJ whole genome shotgun (WGS) entry which is preliminary data.</text>
</comment>
<protein>
    <recommendedName>
        <fullName evidence="4">BZIP domain-containing protein</fullName>
    </recommendedName>
</protein>
<reference evidence="2 3" key="1">
    <citation type="submission" date="2021-02" db="EMBL/GenBank/DDBJ databases">
        <title>Variation within the Batrachochytrium salamandrivorans European outbreak.</title>
        <authorList>
            <person name="Kelly M."/>
            <person name="Pasmans F."/>
            <person name="Shea T.P."/>
            <person name="Munoz J.F."/>
            <person name="Carranza S."/>
            <person name="Cuomo C.A."/>
            <person name="Martel A."/>
        </authorList>
    </citation>
    <scope>NUCLEOTIDE SEQUENCE [LARGE SCALE GENOMIC DNA]</scope>
    <source>
        <strain evidence="2 3">AMFP18/2</strain>
    </source>
</reference>
<keyword evidence="3" id="KW-1185">Reference proteome</keyword>
<feature type="compositionally biased region" description="Basic residues" evidence="1">
    <location>
        <begin position="50"/>
        <end position="62"/>
    </location>
</feature>
<feature type="region of interest" description="Disordered" evidence="1">
    <location>
        <begin position="281"/>
        <end position="429"/>
    </location>
</feature>
<name>A0ABQ8ETP8_9FUNG</name>
<feature type="region of interest" description="Disordered" evidence="1">
    <location>
        <begin position="28"/>
        <end position="63"/>
    </location>
</feature>
<feature type="compositionally biased region" description="Basic and acidic residues" evidence="1">
    <location>
        <begin position="283"/>
        <end position="305"/>
    </location>
</feature>
<feature type="compositionally biased region" description="Basic residues" evidence="1">
    <location>
        <begin position="397"/>
        <end position="429"/>
    </location>
</feature>
<organism evidence="2 3">
    <name type="scientific">Batrachochytrium salamandrivorans</name>
    <dbReference type="NCBI Taxonomy" id="1357716"/>
    <lineage>
        <taxon>Eukaryota</taxon>
        <taxon>Fungi</taxon>
        <taxon>Fungi incertae sedis</taxon>
        <taxon>Chytridiomycota</taxon>
        <taxon>Chytridiomycota incertae sedis</taxon>
        <taxon>Chytridiomycetes</taxon>
        <taxon>Rhizophydiales</taxon>
        <taxon>Rhizophydiales incertae sedis</taxon>
        <taxon>Batrachochytrium</taxon>
    </lineage>
</organism>
<dbReference type="EMBL" id="JAFCIX010000573">
    <property type="protein sequence ID" value="KAH6586448.1"/>
    <property type="molecule type" value="Genomic_DNA"/>
</dbReference>
<feature type="compositionally biased region" description="Basic residues" evidence="1">
    <location>
        <begin position="366"/>
        <end position="383"/>
    </location>
</feature>
<feature type="compositionally biased region" description="Basic and acidic residues" evidence="1">
    <location>
        <begin position="348"/>
        <end position="358"/>
    </location>
</feature>